<reference evidence="3" key="1">
    <citation type="journal article" date="2019" name="Int. J. Syst. Evol. Microbiol.">
        <title>The Global Catalogue of Microorganisms (GCM) 10K type strain sequencing project: providing services to taxonomists for standard genome sequencing and annotation.</title>
        <authorList>
            <consortium name="The Broad Institute Genomics Platform"/>
            <consortium name="The Broad Institute Genome Sequencing Center for Infectious Disease"/>
            <person name="Wu L."/>
            <person name="Ma J."/>
        </authorList>
    </citation>
    <scope>NUCLEOTIDE SEQUENCE [LARGE SCALE GENOMIC DNA]</scope>
    <source>
        <strain evidence="3">JCM 31696</strain>
    </source>
</reference>
<proteinExistence type="predicted"/>
<evidence type="ECO:0000259" key="1">
    <source>
        <dbReference type="Pfam" id="PF19328"/>
    </source>
</evidence>
<gene>
    <name evidence="2" type="ORF">ACFQ07_07770</name>
</gene>
<dbReference type="Proteomes" id="UP001597083">
    <property type="component" value="Unassembled WGS sequence"/>
</dbReference>
<keyword evidence="3" id="KW-1185">Reference proteome</keyword>
<sequence>DLAPTWPQPAGAGCYRVEVRGEPNYTLDLQLLGSDGDHNTAGLKATAMRLVNAIPAVIEAPPGLLTAMDLPLTPARGLMR</sequence>
<evidence type="ECO:0000313" key="2">
    <source>
        <dbReference type="EMBL" id="MFD0852113.1"/>
    </source>
</evidence>
<organism evidence="2 3">
    <name type="scientific">Actinomadura adrarensis</name>
    <dbReference type="NCBI Taxonomy" id="1819600"/>
    <lineage>
        <taxon>Bacteria</taxon>
        <taxon>Bacillati</taxon>
        <taxon>Actinomycetota</taxon>
        <taxon>Actinomycetes</taxon>
        <taxon>Streptosporangiales</taxon>
        <taxon>Thermomonosporaceae</taxon>
        <taxon>Actinomadura</taxon>
    </lineage>
</organism>
<dbReference type="Pfam" id="PF19328">
    <property type="entry name" value="DAP_DH_C"/>
    <property type="match status" value="1"/>
</dbReference>
<accession>A0ABW3CCS1</accession>
<protein>
    <submittedName>
        <fullName evidence="2">Dihydrodipicolinate reductase</fullName>
    </submittedName>
</protein>
<dbReference type="EMBL" id="JBHTIR010001074">
    <property type="protein sequence ID" value="MFD0852113.1"/>
    <property type="molecule type" value="Genomic_DNA"/>
</dbReference>
<comment type="caution">
    <text evidence="2">The sequence shown here is derived from an EMBL/GenBank/DDBJ whole genome shotgun (WGS) entry which is preliminary data.</text>
</comment>
<evidence type="ECO:0000313" key="3">
    <source>
        <dbReference type="Proteomes" id="UP001597083"/>
    </source>
</evidence>
<feature type="non-terminal residue" evidence="2">
    <location>
        <position position="1"/>
    </location>
</feature>
<feature type="domain" description="2,4-diaminopentanoate dehydrogenase C-terminal" evidence="1">
    <location>
        <begin position="17"/>
        <end position="75"/>
    </location>
</feature>
<name>A0ABW3CCS1_9ACTN</name>
<dbReference type="InterPro" id="IPR045760">
    <property type="entry name" value="DAP_DH_C"/>
</dbReference>